<evidence type="ECO:0000256" key="3">
    <source>
        <dbReference type="ARBA" id="ARBA00022692"/>
    </source>
</evidence>
<comment type="subcellular location">
    <subcellularLocation>
        <location evidence="1">Cell membrane</location>
        <topology evidence="1">Multi-pass membrane protein</topology>
    </subcellularLocation>
</comment>
<evidence type="ECO:0000256" key="6">
    <source>
        <dbReference type="ARBA" id="ARBA00038076"/>
    </source>
</evidence>
<feature type="transmembrane region" description="Helical" evidence="7">
    <location>
        <begin position="21"/>
        <end position="42"/>
    </location>
</feature>
<reference evidence="10" key="1">
    <citation type="submission" date="2020-08" db="EMBL/GenBank/DDBJ databases">
        <title>Pontibacter sp. SD6 16S ribosomal RNA gene Genome sequencing and assembly.</title>
        <authorList>
            <person name="Kang M."/>
        </authorList>
    </citation>
    <scope>NUCLEOTIDE SEQUENCE</scope>
    <source>
        <strain evidence="10">SD6</strain>
    </source>
</reference>
<keyword evidence="5 7" id="KW-0472">Membrane</keyword>
<dbReference type="Proteomes" id="UP000603640">
    <property type="component" value="Unassembled WGS sequence"/>
</dbReference>
<dbReference type="EMBL" id="JACRVF010000001">
    <property type="protein sequence ID" value="MBC5991661.1"/>
    <property type="molecule type" value="Genomic_DNA"/>
</dbReference>
<feature type="transmembrane region" description="Helical" evidence="7">
    <location>
        <begin position="281"/>
        <end position="304"/>
    </location>
</feature>
<feature type="transmembrane region" description="Helical" evidence="7">
    <location>
        <begin position="372"/>
        <end position="392"/>
    </location>
</feature>
<dbReference type="GO" id="GO:0005886">
    <property type="term" value="C:plasma membrane"/>
    <property type="evidence" value="ECO:0007669"/>
    <property type="project" value="UniProtKB-SubCell"/>
</dbReference>
<evidence type="ECO:0000256" key="2">
    <source>
        <dbReference type="ARBA" id="ARBA00022475"/>
    </source>
</evidence>
<dbReference type="Pfam" id="PF02687">
    <property type="entry name" value="FtsX"/>
    <property type="match status" value="1"/>
</dbReference>
<name>A0A923SIH0_9BACT</name>
<dbReference type="InterPro" id="IPR003838">
    <property type="entry name" value="ABC3_permease_C"/>
</dbReference>
<dbReference type="PANTHER" id="PTHR30572">
    <property type="entry name" value="MEMBRANE COMPONENT OF TRANSPORTER-RELATED"/>
    <property type="match status" value="1"/>
</dbReference>
<dbReference type="InterPro" id="IPR050250">
    <property type="entry name" value="Macrolide_Exporter_MacB"/>
</dbReference>
<evidence type="ECO:0000256" key="7">
    <source>
        <dbReference type="SAM" id="Phobius"/>
    </source>
</evidence>
<feature type="domain" description="MacB-like periplasmic core" evidence="9">
    <location>
        <begin position="21"/>
        <end position="215"/>
    </location>
</feature>
<dbReference type="AlphaFoldDB" id="A0A923SIH0"/>
<keyword evidence="3 7" id="KW-0812">Transmembrane</keyword>
<evidence type="ECO:0000259" key="8">
    <source>
        <dbReference type="Pfam" id="PF02687"/>
    </source>
</evidence>
<gene>
    <name evidence="10" type="ORF">H8S84_02295</name>
</gene>
<evidence type="ECO:0000313" key="11">
    <source>
        <dbReference type="Proteomes" id="UP000603640"/>
    </source>
</evidence>
<keyword evidence="11" id="KW-1185">Reference proteome</keyword>
<dbReference type="RefSeq" id="WP_187065657.1">
    <property type="nucleotide sequence ID" value="NZ_JACRVF010000001.1"/>
</dbReference>
<dbReference type="InterPro" id="IPR025857">
    <property type="entry name" value="MacB_PCD"/>
</dbReference>
<evidence type="ECO:0000259" key="9">
    <source>
        <dbReference type="Pfam" id="PF12704"/>
    </source>
</evidence>
<dbReference type="GO" id="GO:0022857">
    <property type="term" value="F:transmembrane transporter activity"/>
    <property type="evidence" value="ECO:0007669"/>
    <property type="project" value="TreeGrafter"/>
</dbReference>
<organism evidence="10 11">
    <name type="scientific">Pontibacter cellulosilyticus</name>
    <dbReference type="NCBI Taxonomy" id="1720253"/>
    <lineage>
        <taxon>Bacteria</taxon>
        <taxon>Pseudomonadati</taxon>
        <taxon>Bacteroidota</taxon>
        <taxon>Cytophagia</taxon>
        <taxon>Cytophagales</taxon>
        <taxon>Hymenobacteraceae</taxon>
        <taxon>Pontibacter</taxon>
    </lineage>
</organism>
<feature type="domain" description="ABC3 transporter permease C-terminal" evidence="8">
    <location>
        <begin position="287"/>
        <end position="402"/>
    </location>
</feature>
<evidence type="ECO:0000256" key="1">
    <source>
        <dbReference type="ARBA" id="ARBA00004651"/>
    </source>
</evidence>
<comment type="similarity">
    <text evidence="6">Belongs to the ABC-4 integral membrane protein family.</text>
</comment>
<accession>A0A923SIH0</accession>
<evidence type="ECO:0000256" key="5">
    <source>
        <dbReference type="ARBA" id="ARBA00023136"/>
    </source>
</evidence>
<proteinExistence type="inferred from homology"/>
<protein>
    <submittedName>
        <fullName evidence="10">ABC transporter permease</fullName>
    </submittedName>
</protein>
<keyword evidence="2" id="KW-1003">Cell membrane</keyword>
<evidence type="ECO:0000256" key="4">
    <source>
        <dbReference type="ARBA" id="ARBA00022989"/>
    </source>
</evidence>
<dbReference type="PANTHER" id="PTHR30572:SF4">
    <property type="entry name" value="ABC TRANSPORTER PERMEASE YTRF"/>
    <property type="match status" value="1"/>
</dbReference>
<sequence length="409" mass="44356">MNLLENIREGLRAIQGNLLRTILTGLIVSIGIMSLVGILTAVDSMKHSLTQTFSNLGANSFDIRRKGFNNQGGKDRVYPNISYVQAMQYKDMMSNNAKVSLSANISGATVVKNEIEKTNPNINVIGGDEYYVEAQNLILQAGRGFSSFEHEYGSNVAIIGSEVKDKLFKKRSAIGQYITMLGRKFKVVGQLESKGSSMGGGSDRRIIVPLETGRQIPLVGGAELTYAIKTVIPKPEELDYVMGEATGIMRSVRQDPLGQEESFEIRRSDSLLQSLNEISGYLKAGGFIIGFITLLGASVGLMNIMMVSVNERTREIGVRKALGATAKQIRQQFLIEAIVICILGGLVGIFLGILMGNGIASLIGEGGFIVPWLWVIVGLTICVGVGVISGYYPAFKASKLDPIESLRYE</sequence>
<evidence type="ECO:0000313" key="10">
    <source>
        <dbReference type="EMBL" id="MBC5991661.1"/>
    </source>
</evidence>
<comment type="caution">
    <text evidence="10">The sequence shown here is derived from an EMBL/GenBank/DDBJ whole genome shotgun (WGS) entry which is preliminary data.</text>
</comment>
<dbReference type="Pfam" id="PF12704">
    <property type="entry name" value="MacB_PCD"/>
    <property type="match status" value="1"/>
</dbReference>
<keyword evidence="4 7" id="KW-1133">Transmembrane helix</keyword>
<feature type="transmembrane region" description="Helical" evidence="7">
    <location>
        <begin position="337"/>
        <end position="360"/>
    </location>
</feature>